<organism evidence="1 2">
    <name type="scientific">Helianthus annuus</name>
    <name type="common">Common sunflower</name>
    <dbReference type="NCBI Taxonomy" id="4232"/>
    <lineage>
        <taxon>Eukaryota</taxon>
        <taxon>Viridiplantae</taxon>
        <taxon>Streptophyta</taxon>
        <taxon>Embryophyta</taxon>
        <taxon>Tracheophyta</taxon>
        <taxon>Spermatophyta</taxon>
        <taxon>Magnoliopsida</taxon>
        <taxon>eudicotyledons</taxon>
        <taxon>Gunneridae</taxon>
        <taxon>Pentapetalae</taxon>
        <taxon>asterids</taxon>
        <taxon>campanulids</taxon>
        <taxon>Asterales</taxon>
        <taxon>Asteraceae</taxon>
        <taxon>Asteroideae</taxon>
        <taxon>Heliantheae alliance</taxon>
        <taxon>Heliantheae</taxon>
        <taxon>Helianthus</taxon>
    </lineage>
</organism>
<dbReference type="Proteomes" id="UP000215914">
    <property type="component" value="Chromosome 15"/>
</dbReference>
<evidence type="ECO:0000313" key="2">
    <source>
        <dbReference type="Proteomes" id="UP000215914"/>
    </source>
</evidence>
<dbReference type="EMBL" id="CM007904">
    <property type="protein sequence ID" value="OTF94592.1"/>
    <property type="molecule type" value="Genomic_DNA"/>
</dbReference>
<sequence>MTDLTRILNVFKYEWRSPWEVKHMTFSNFDTTICSKWSNFDTTFSFVYVQNGIFFYFFFIKCCPGF</sequence>
<protein>
    <submittedName>
        <fullName evidence="1">Uncharacterized protein</fullName>
    </submittedName>
</protein>
<reference evidence="2" key="1">
    <citation type="journal article" date="2017" name="Nature">
        <title>The sunflower genome provides insights into oil metabolism, flowering and Asterid evolution.</title>
        <authorList>
            <person name="Badouin H."/>
            <person name="Gouzy J."/>
            <person name="Grassa C.J."/>
            <person name="Murat F."/>
            <person name="Staton S.E."/>
            <person name="Cottret L."/>
            <person name="Lelandais-Briere C."/>
            <person name="Owens G.L."/>
            <person name="Carrere S."/>
            <person name="Mayjonade B."/>
            <person name="Legrand L."/>
            <person name="Gill N."/>
            <person name="Kane N.C."/>
            <person name="Bowers J.E."/>
            <person name="Hubner S."/>
            <person name="Bellec A."/>
            <person name="Berard A."/>
            <person name="Berges H."/>
            <person name="Blanchet N."/>
            <person name="Boniface M.C."/>
            <person name="Brunel D."/>
            <person name="Catrice O."/>
            <person name="Chaidir N."/>
            <person name="Claudel C."/>
            <person name="Donnadieu C."/>
            <person name="Faraut T."/>
            <person name="Fievet G."/>
            <person name="Helmstetter N."/>
            <person name="King M."/>
            <person name="Knapp S.J."/>
            <person name="Lai Z."/>
            <person name="Le Paslier M.C."/>
            <person name="Lippi Y."/>
            <person name="Lorenzon L."/>
            <person name="Mandel J.R."/>
            <person name="Marage G."/>
            <person name="Marchand G."/>
            <person name="Marquand E."/>
            <person name="Bret-Mestries E."/>
            <person name="Morien E."/>
            <person name="Nambeesan S."/>
            <person name="Nguyen T."/>
            <person name="Pegot-Espagnet P."/>
            <person name="Pouilly N."/>
            <person name="Raftis F."/>
            <person name="Sallet E."/>
            <person name="Schiex T."/>
            <person name="Thomas J."/>
            <person name="Vandecasteele C."/>
            <person name="Vares D."/>
            <person name="Vear F."/>
            <person name="Vautrin S."/>
            <person name="Crespi M."/>
            <person name="Mangin B."/>
            <person name="Burke J.M."/>
            <person name="Salse J."/>
            <person name="Munos S."/>
            <person name="Vincourt P."/>
            <person name="Rieseberg L.H."/>
            <person name="Langlade N.B."/>
        </authorList>
    </citation>
    <scope>NUCLEOTIDE SEQUENCE [LARGE SCALE GENOMIC DNA]</scope>
    <source>
        <strain evidence="2">cv. SF193</strain>
    </source>
</reference>
<keyword evidence="2" id="KW-1185">Reference proteome</keyword>
<dbReference type="AlphaFoldDB" id="A0A251S7P1"/>
<gene>
    <name evidence="1" type="ORF">HannXRQ_Chr15g0473811</name>
</gene>
<proteinExistence type="predicted"/>
<dbReference type="InParanoid" id="A0A251S7P1"/>
<evidence type="ECO:0000313" key="1">
    <source>
        <dbReference type="EMBL" id="OTF94592.1"/>
    </source>
</evidence>
<name>A0A251S7P1_HELAN</name>
<accession>A0A251S7P1</accession>